<accession>A0A830CNX4</accession>
<dbReference type="EMBL" id="BMAC01000598">
    <property type="protein sequence ID" value="GFP99932.1"/>
    <property type="molecule type" value="Genomic_DNA"/>
</dbReference>
<protein>
    <submittedName>
        <fullName evidence="1">Uncharacterized protein</fullName>
    </submittedName>
</protein>
<gene>
    <name evidence="1" type="ORF">PHJA_002137300</name>
</gene>
<dbReference type="OrthoDB" id="694638at2759"/>
<name>A0A830CNX4_9LAMI</name>
<keyword evidence="2" id="KW-1185">Reference proteome</keyword>
<comment type="caution">
    <text evidence="1">The sequence shown here is derived from an EMBL/GenBank/DDBJ whole genome shotgun (WGS) entry which is preliminary data.</text>
</comment>
<organism evidence="1 2">
    <name type="scientific">Phtheirospermum japonicum</name>
    <dbReference type="NCBI Taxonomy" id="374723"/>
    <lineage>
        <taxon>Eukaryota</taxon>
        <taxon>Viridiplantae</taxon>
        <taxon>Streptophyta</taxon>
        <taxon>Embryophyta</taxon>
        <taxon>Tracheophyta</taxon>
        <taxon>Spermatophyta</taxon>
        <taxon>Magnoliopsida</taxon>
        <taxon>eudicotyledons</taxon>
        <taxon>Gunneridae</taxon>
        <taxon>Pentapetalae</taxon>
        <taxon>asterids</taxon>
        <taxon>lamiids</taxon>
        <taxon>Lamiales</taxon>
        <taxon>Orobanchaceae</taxon>
        <taxon>Orobanchaceae incertae sedis</taxon>
        <taxon>Phtheirospermum</taxon>
    </lineage>
</organism>
<dbReference type="PANTHER" id="PTHR33526">
    <property type="entry name" value="OS07G0123800 PROTEIN"/>
    <property type="match status" value="1"/>
</dbReference>
<proteinExistence type="predicted"/>
<dbReference type="Proteomes" id="UP000653305">
    <property type="component" value="Unassembled WGS sequence"/>
</dbReference>
<evidence type="ECO:0000313" key="2">
    <source>
        <dbReference type="Proteomes" id="UP000653305"/>
    </source>
</evidence>
<evidence type="ECO:0000313" key="1">
    <source>
        <dbReference type="EMBL" id="GFP99932.1"/>
    </source>
</evidence>
<reference evidence="1" key="1">
    <citation type="submission" date="2020-07" db="EMBL/GenBank/DDBJ databases">
        <title>Ethylene signaling mediates host invasion by parasitic plants.</title>
        <authorList>
            <person name="Yoshida S."/>
        </authorList>
    </citation>
    <scope>NUCLEOTIDE SEQUENCE</scope>
    <source>
        <strain evidence="1">Okayama</strain>
    </source>
</reference>
<sequence length="122" mass="13447">MSSKRVRKQSKFISHMNGPIRVLARSWDSYVKSLAVFAGPVAYANAMSCPTSHIPTVYSNYGTTDEELRNLTRLATDRRLTAKFEAPGFHRPKSVVPICGGGASAPRGNTAAFRKIDEDREC</sequence>
<dbReference type="AlphaFoldDB" id="A0A830CNX4"/>
<dbReference type="PANTHER" id="PTHR33526:SF4">
    <property type="entry name" value="OS07G0123800 PROTEIN"/>
    <property type="match status" value="1"/>
</dbReference>